<dbReference type="GO" id="GO:0005886">
    <property type="term" value="C:plasma membrane"/>
    <property type="evidence" value="ECO:0007669"/>
    <property type="project" value="UniProtKB-SubCell"/>
</dbReference>
<evidence type="ECO:0000256" key="7">
    <source>
        <dbReference type="SAM" id="MobiDB-lite"/>
    </source>
</evidence>
<dbReference type="PANTHER" id="PTHR34856:SF2">
    <property type="entry name" value="PROTEIN NRFD"/>
    <property type="match status" value="1"/>
</dbReference>
<dbReference type="EMBL" id="JABAHY010000019">
    <property type="protein sequence ID" value="NLS10981.1"/>
    <property type="molecule type" value="Genomic_DNA"/>
</dbReference>
<reference evidence="8 9" key="1">
    <citation type="submission" date="2020-04" db="EMBL/GenBank/DDBJ databases">
        <title>Nesterenkonia sp. nov., isolated from marine sediment.</title>
        <authorList>
            <person name="Zhang G."/>
        </authorList>
    </citation>
    <scope>NUCLEOTIDE SEQUENCE [LARGE SCALE GENOMIC DNA]</scope>
    <source>
        <strain evidence="8 9">MY13</strain>
    </source>
</reference>
<dbReference type="InterPro" id="IPR005614">
    <property type="entry name" value="NrfD-like"/>
</dbReference>
<keyword evidence="4" id="KW-0812">Transmembrane</keyword>
<feature type="compositionally biased region" description="Basic and acidic residues" evidence="7">
    <location>
        <begin position="1"/>
        <end position="13"/>
    </location>
</feature>
<comment type="similarity">
    <text evidence="2">Belongs to the NrfD family.</text>
</comment>
<accession>A0A7X8TLY1</accession>
<proteinExistence type="inferred from homology"/>
<dbReference type="AlphaFoldDB" id="A0A7X8TLY1"/>
<dbReference type="Proteomes" id="UP000523139">
    <property type="component" value="Unassembled WGS sequence"/>
</dbReference>
<evidence type="ECO:0000256" key="6">
    <source>
        <dbReference type="ARBA" id="ARBA00023136"/>
    </source>
</evidence>
<gene>
    <name evidence="8" type="primary">nrfD</name>
    <name evidence="8" type="ORF">HGQ17_13445</name>
</gene>
<dbReference type="Gene3D" id="1.20.1630.10">
    <property type="entry name" value="Formate dehydrogenase/DMSO reductase domain"/>
    <property type="match status" value="1"/>
</dbReference>
<keyword evidence="6" id="KW-0472">Membrane</keyword>
<protein>
    <submittedName>
        <fullName evidence="8">Polysulfide reductase NrfD</fullName>
    </submittedName>
</protein>
<comment type="subcellular location">
    <subcellularLocation>
        <location evidence="1">Cell membrane</location>
        <topology evidence="1">Multi-pass membrane protein</topology>
    </subcellularLocation>
</comment>
<evidence type="ECO:0000256" key="5">
    <source>
        <dbReference type="ARBA" id="ARBA00022989"/>
    </source>
</evidence>
<dbReference type="Pfam" id="PF03916">
    <property type="entry name" value="NrfD"/>
    <property type="match status" value="1"/>
</dbReference>
<keyword evidence="5" id="KW-1133">Transmembrane helix</keyword>
<evidence type="ECO:0000256" key="3">
    <source>
        <dbReference type="ARBA" id="ARBA00022475"/>
    </source>
</evidence>
<keyword evidence="9" id="KW-1185">Reference proteome</keyword>
<comment type="caution">
    <text evidence="8">The sequence shown here is derived from an EMBL/GenBank/DDBJ whole genome shotgun (WGS) entry which is preliminary data.</text>
</comment>
<evidence type="ECO:0000313" key="8">
    <source>
        <dbReference type="EMBL" id="NLS10981.1"/>
    </source>
</evidence>
<evidence type="ECO:0000313" key="9">
    <source>
        <dbReference type="Proteomes" id="UP000523139"/>
    </source>
</evidence>
<evidence type="ECO:0000256" key="2">
    <source>
        <dbReference type="ARBA" id="ARBA00008929"/>
    </source>
</evidence>
<dbReference type="RefSeq" id="WP_168888467.1">
    <property type="nucleotide sequence ID" value="NZ_JABAHY010000019.1"/>
</dbReference>
<keyword evidence="3" id="KW-1003">Cell membrane</keyword>
<evidence type="ECO:0000256" key="4">
    <source>
        <dbReference type="ARBA" id="ARBA00022692"/>
    </source>
</evidence>
<dbReference type="PANTHER" id="PTHR34856">
    <property type="entry name" value="PROTEIN NRFD"/>
    <property type="match status" value="1"/>
</dbReference>
<sequence>MTTSRHDSHRPPETPRGGKKGRKADDGAREIPVVEKPEFSSYYGRPVVKAPPWGDEIGAYLFLGGLAGGSALLSVGGQLTGKPTLQRNARLTALGAVGLGTAALIHDLGRPERFLYMLRTFKPTSPMSMGTWLLSSFSTAAGVTATVEIDRLTGYRLPLGPGRKLLHGLEGPAELGTSLLGAPLASYTGALLADTAVPTWNAGRDELPYLFASSASLAASGAALVTTPTHQTQPARVLSAVGAIGELASMKIMKKRMHPAEASPLEEGTPGKMLEWAERLTIAGAAGSVLLGGRRTAAVASGLMMLAGSALTRVGILRAGIASAKDPRHTVEPQKARLQKRRAKGVVDDSITTVG</sequence>
<name>A0A7X8TLY1_9MICC</name>
<evidence type="ECO:0000256" key="1">
    <source>
        <dbReference type="ARBA" id="ARBA00004651"/>
    </source>
</evidence>
<organism evidence="8 9">
    <name type="scientific">Nesterenkonia sedimenti</name>
    <dbReference type="NCBI Taxonomy" id="1463632"/>
    <lineage>
        <taxon>Bacteria</taxon>
        <taxon>Bacillati</taxon>
        <taxon>Actinomycetota</taxon>
        <taxon>Actinomycetes</taxon>
        <taxon>Micrococcales</taxon>
        <taxon>Micrococcaceae</taxon>
        <taxon>Nesterenkonia</taxon>
    </lineage>
</organism>
<dbReference type="InterPro" id="IPR052049">
    <property type="entry name" value="Electron_transfer_protein"/>
</dbReference>
<feature type="region of interest" description="Disordered" evidence="7">
    <location>
        <begin position="1"/>
        <end position="31"/>
    </location>
</feature>